<proteinExistence type="predicted"/>
<sequence>MAWFVLLEWPGAKPLRVANQKEAERIAAWLRTAVVDTIIYPEGEFPEVNEAGEVVYRKPRGRSAGNA</sequence>
<dbReference type="Proteomes" id="UP000184512">
    <property type="component" value="Unassembled WGS sequence"/>
</dbReference>
<reference evidence="1 2" key="1">
    <citation type="submission" date="2016-11" db="EMBL/GenBank/DDBJ databases">
        <authorList>
            <person name="Jaros S."/>
            <person name="Januszkiewicz K."/>
            <person name="Wedrychowicz H."/>
        </authorList>
    </citation>
    <scope>NUCLEOTIDE SEQUENCE [LARGE SCALE GENOMIC DNA]</scope>
    <source>
        <strain evidence="1 2">DSM 12906</strain>
    </source>
</reference>
<organism evidence="1 2">
    <name type="scientific">Tessaracoccus bendigoensis DSM 12906</name>
    <dbReference type="NCBI Taxonomy" id="1123357"/>
    <lineage>
        <taxon>Bacteria</taxon>
        <taxon>Bacillati</taxon>
        <taxon>Actinomycetota</taxon>
        <taxon>Actinomycetes</taxon>
        <taxon>Propionibacteriales</taxon>
        <taxon>Propionibacteriaceae</taxon>
        <taxon>Tessaracoccus</taxon>
    </lineage>
</organism>
<dbReference type="AlphaFoldDB" id="A0A1M6NNK2"/>
<evidence type="ECO:0000313" key="2">
    <source>
        <dbReference type="Proteomes" id="UP000184512"/>
    </source>
</evidence>
<accession>A0A1M6NNK2</accession>
<dbReference type="RefSeq" id="WP_073191441.1">
    <property type="nucleotide sequence ID" value="NZ_FQZG01000122.1"/>
</dbReference>
<evidence type="ECO:0000313" key="1">
    <source>
        <dbReference type="EMBL" id="SHJ97214.1"/>
    </source>
</evidence>
<dbReference type="EMBL" id="FQZG01000122">
    <property type="protein sequence ID" value="SHJ97214.1"/>
    <property type="molecule type" value="Genomic_DNA"/>
</dbReference>
<protein>
    <submittedName>
        <fullName evidence="1">Uncharacterized protein</fullName>
    </submittedName>
</protein>
<keyword evidence="2" id="KW-1185">Reference proteome</keyword>
<name>A0A1M6NNK2_9ACTN</name>
<gene>
    <name evidence="1" type="ORF">SAMN02745244_03677</name>
</gene>